<evidence type="ECO:0000313" key="8">
    <source>
        <dbReference type="Proteomes" id="UP001152747"/>
    </source>
</evidence>
<organism evidence="7 8">
    <name type="scientific">Caenorhabditis angaria</name>
    <dbReference type="NCBI Taxonomy" id="860376"/>
    <lineage>
        <taxon>Eukaryota</taxon>
        <taxon>Metazoa</taxon>
        <taxon>Ecdysozoa</taxon>
        <taxon>Nematoda</taxon>
        <taxon>Chromadorea</taxon>
        <taxon>Rhabditida</taxon>
        <taxon>Rhabditina</taxon>
        <taxon>Rhabditomorpha</taxon>
        <taxon>Rhabditoidea</taxon>
        <taxon>Rhabditidae</taxon>
        <taxon>Peloderinae</taxon>
        <taxon>Caenorhabditis</taxon>
    </lineage>
</organism>
<evidence type="ECO:0000256" key="2">
    <source>
        <dbReference type="ARBA" id="ARBA00022692"/>
    </source>
</evidence>
<evidence type="ECO:0000313" key="7">
    <source>
        <dbReference type="EMBL" id="CAI5439813.1"/>
    </source>
</evidence>
<feature type="transmembrane region" description="Helical" evidence="5">
    <location>
        <begin position="78"/>
        <end position="97"/>
    </location>
</feature>
<dbReference type="PANTHER" id="PTHR22751">
    <property type="entry name" value="G-PROTEIN COUPLED RECEPTOR-RELATED"/>
    <property type="match status" value="1"/>
</dbReference>
<name>A0A9P1I7W0_9PELO</name>
<evidence type="ECO:0000256" key="4">
    <source>
        <dbReference type="ARBA" id="ARBA00023136"/>
    </source>
</evidence>
<dbReference type="InterPro" id="IPR019427">
    <property type="entry name" value="7TM_GPCR_serpentine_rcpt_Srw"/>
</dbReference>
<evidence type="ECO:0000256" key="3">
    <source>
        <dbReference type="ARBA" id="ARBA00022989"/>
    </source>
</evidence>
<feature type="transmembrane region" description="Helical" evidence="5">
    <location>
        <begin position="242"/>
        <end position="263"/>
    </location>
</feature>
<comment type="caution">
    <text evidence="7">The sequence shown here is derived from an EMBL/GenBank/DDBJ whole genome shotgun (WGS) entry which is preliminary data.</text>
</comment>
<proteinExistence type="predicted"/>
<keyword evidence="4 5" id="KW-0472">Membrane</keyword>
<gene>
    <name evidence="7" type="ORF">CAMP_LOCUS2450</name>
</gene>
<dbReference type="Gene3D" id="1.20.1070.10">
    <property type="entry name" value="Rhodopsin 7-helix transmembrane proteins"/>
    <property type="match status" value="1"/>
</dbReference>
<feature type="transmembrane region" description="Helical" evidence="5">
    <location>
        <begin position="174"/>
        <end position="194"/>
    </location>
</feature>
<evidence type="ECO:0000259" key="6">
    <source>
        <dbReference type="PROSITE" id="PS50262"/>
    </source>
</evidence>
<dbReference type="InterPro" id="IPR017452">
    <property type="entry name" value="GPCR_Rhodpsn_7TM"/>
</dbReference>
<dbReference type="Pfam" id="PF10324">
    <property type="entry name" value="7TM_GPCR_Srw"/>
    <property type="match status" value="1"/>
</dbReference>
<evidence type="ECO:0000256" key="1">
    <source>
        <dbReference type="ARBA" id="ARBA00004370"/>
    </source>
</evidence>
<feature type="transmembrane region" description="Helical" evidence="5">
    <location>
        <begin position="308"/>
        <end position="331"/>
    </location>
</feature>
<dbReference type="EMBL" id="CANHGI010000001">
    <property type="protein sequence ID" value="CAI5439813.1"/>
    <property type="molecule type" value="Genomic_DNA"/>
</dbReference>
<dbReference type="AlphaFoldDB" id="A0A9P1I7W0"/>
<dbReference type="SUPFAM" id="SSF81321">
    <property type="entry name" value="Family A G protein-coupled receptor-like"/>
    <property type="match status" value="1"/>
</dbReference>
<keyword evidence="2 5" id="KW-0812">Transmembrane</keyword>
<feature type="transmembrane region" description="Helical" evidence="5">
    <location>
        <begin position="42"/>
        <end position="66"/>
    </location>
</feature>
<keyword evidence="8" id="KW-1185">Reference proteome</keyword>
<dbReference type="Proteomes" id="UP001152747">
    <property type="component" value="Unassembled WGS sequence"/>
</dbReference>
<accession>A0A9P1I7W0</accession>
<dbReference type="GO" id="GO:0016020">
    <property type="term" value="C:membrane"/>
    <property type="evidence" value="ECO:0007669"/>
    <property type="project" value="UniProtKB-SubCell"/>
</dbReference>
<dbReference type="GO" id="GO:0008528">
    <property type="term" value="F:G protein-coupled peptide receptor activity"/>
    <property type="evidence" value="ECO:0007669"/>
    <property type="project" value="InterPro"/>
</dbReference>
<keyword evidence="3 5" id="KW-1133">Transmembrane helix</keyword>
<protein>
    <recommendedName>
        <fullName evidence="6">G-protein coupled receptors family 1 profile domain-containing protein</fullName>
    </recommendedName>
</protein>
<comment type="subcellular location">
    <subcellularLocation>
        <location evidence="1">Membrane</location>
    </subcellularLocation>
</comment>
<sequence length="369" mass="42367">MDPSAEEIAEILGDAYFPTYSKSIQKKLYNFIDQLAFFDQLYYAKIEFVLCVSAIFMNLFHGFILSQKSMRKTSSTNVILLGMALVDVLTMGLRTYANYQLLFHYQELTDVCLEPPSYLQFQLSQLSFKFLEFSRRFSTYLSLSLVSIRAFAISQSLNPKFHFLTHPQTGYTSILINSIICALLTIPSFFTYQINSSPWFPSEDCAYPENYTKPNFFHDSQPLIIFNSFSVDTMLDAVLAKYFPVFLFILMTILLISAIRKGSKDQQKSDKTSKLVLFTTISVGFAEIPVGILYVFRSINEQTIGWVIISESFVKFCFLIYVFNTACHFLICYKLSTQYRDIVKSFVKIEKKLKARIIISVKSATITNG</sequence>
<reference evidence="7" key="1">
    <citation type="submission" date="2022-11" db="EMBL/GenBank/DDBJ databases">
        <authorList>
            <person name="Kikuchi T."/>
        </authorList>
    </citation>
    <scope>NUCLEOTIDE SEQUENCE</scope>
    <source>
        <strain evidence="7">PS1010</strain>
    </source>
</reference>
<dbReference type="OrthoDB" id="5858061at2759"/>
<feature type="transmembrane region" description="Helical" evidence="5">
    <location>
        <begin position="275"/>
        <end position="296"/>
    </location>
</feature>
<feature type="domain" description="G-protein coupled receptors family 1 profile" evidence="6">
    <location>
        <begin position="57"/>
        <end position="332"/>
    </location>
</feature>
<evidence type="ECO:0000256" key="5">
    <source>
        <dbReference type="SAM" id="Phobius"/>
    </source>
</evidence>
<dbReference type="PROSITE" id="PS50262">
    <property type="entry name" value="G_PROTEIN_RECEP_F1_2"/>
    <property type="match status" value="1"/>
</dbReference>